<accession>A0A8H7QTY3</accession>
<feature type="region of interest" description="Disordered" evidence="6">
    <location>
        <begin position="426"/>
        <end position="476"/>
    </location>
</feature>
<feature type="compositionally biased region" description="Low complexity" evidence="6">
    <location>
        <begin position="535"/>
        <end position="545"/>
    </location>
</feature>
<feature type="region of interest" description="Disordered" evidence="6">
    <location>
        <begin position="535"/>
        <end position="557"/>
    </location>
</feature>
<dbReference type="SMART" id="SM00809">
    <property type="entry name" value="Alpha_adaptinC2"/>
    <property type="match status" value="1"/>
</dbReference>
<dbReference type="GO" id="GO:0005829">
    <property type="term" value="C:cytosol"/>
    <property type="evidence" value="ECO:0007669"/>
    <property type="project" value="GOC"/>
</dbReference>
<reference evidence="10" key="1">
    <citation type="submission" date="2020-12" db="EMBL/GenBank/DDBJ databases">
        <title>Metabolic potential, ecology and presence of endohyphal bacteria is reflected in genomic diversity of Mucoromycotina.</title>
        <authorList>
            <person name="Muszewska A."/>
            <person name="Okrasinska A."/>
            <person name="Steczkiewicz K."/>
            <person name="Drgas O."/>
            <person name="Orlowska M."/>
            <person name="Perlinska-Lenart U."/>
            <person name="Aleksandrzak-Piekarczyk T."/>
            <person name="Szatraj K."/>
            <person name="Zielenkiewicz U."/>
            <person name="Pilsyk S."/>
            <person name="Malc E."/>
            <person name="Mieczkowski P."/>
            <person name="Kruszewska J.S."/>
            <person name="Biernat P."/>
            <person name="Pawlowska J."/>
        </authorList>
    </citation>
    <scope>NUCLEOTIDE SEQUENCE</scope>
    <source>
        <strain evidence="10">CBS 226.32</strain>
    </source>
</reference>
<sequence>MKPKANCQNIKTIERACSPSRFDPNLAVNLEVCETINKKQGNAPRVAAQAIVRLVNSTKVNQAMLALTLLDNCVKNCGYPFHLQIASKEFLNNLVRRFPERPPARYAPNPVQSAPENQWNHFDYIPSQPSMSNHVIDRILYLIKEWKVALTELSRYKDDMGHIKDMYRLLKFKGYQFPELRDSSIAALVPTETLKSAHELEEEDRVAKSAKLQELIRRGRPQDLVEANKLMKIMTGYDQKHQTNFKEKFAEELHKIQNKARLLYEMLDNMKEGSVIEEEGTMEELKNACESALPKIKNMLKDEQDDEKIDELNEVKSIIKGVVLKYQDIKHGRYNTDYDISGKFKSETNSLSDKNIPPQPISLIDLDDAFNDSSTSSSPALNTIAASTSKNALDELVDIFGEKTSVSSTTNKSAPSMDPFDLLSQSIQSNTLPPSSPNLSNLNTISSSSTTTTTTTIKSTITSTPSPLSSPQQQNQGKIEKSINLINKNGLAIQLDAYSVGESWKIKAYYSNKSTAPMDKMTLLLAAPKSMQLKMSPVSSDSVPPKSEKSVTQAISIENPNKENLRLKYKVTYEQFGVEMEQSGDYHDN</sequence>
<dbReference type="Proteomes" id="UP000650833">
    <property type="component" value="Unassembled WGS sequence"/>
</dbReference>
<dbReference type="SUPFAM" id="SSF89009">
    <property type="entry name" value="GAT-like domain"/>
    <property type="match status" value="1"/>
</dbReference>
<dbReference type="InterPro" id="IPR008153">
    <property type="entry name" value="GAE_dom"/>
</dbReference>
<evidence type="ECO:0000256" key="3">
    <source>
        <dbReference type="ARBA" id="ARBA00022927"/>
    </source>
</evidence>
<dbReference type="PROSITE" id="PS50909">
    <property type="entry name" value="GAT"/>
    <property type="match status" value="1"/>
</dbReference>
<dbReference type="InterPro" id="IPR013041">
    <property type="entry name" value="Clathrin_app_Ig-like_sf"/>
</dbReference>
<dbReference type="Gene3D" id="1.20.5.170">
    <property type="match status" value="1"/>
</dbReference>
<dbReference type="GO" id="GO:0035091">
    <property type="term" value="F:phosphatidylinositol binding"/>
    <property type="evidence" value="ECO:0007669"/>
    <property type="project" value="InterPro"/>
</dbReference>
<comment type="function">
    <text evidence="5">May play a role in the regulation of membrane traffic through the trans-Golgi network.</text>
</comment>
<evidence type="ECO:0000256" key="6">
    <source>
        <dbReference type="SAM" id="MobiDB-lite"/>
    </source>
</evidence>
<dbReference type="GO" id="GO:0005802">
    <property type="term" value="C:trans-Golgi network"/>
    <property type="evidence" value="ECO:0007669"/>
    <property type="project" value="TreeGrafter"/>
</dbReference>
<dbReference type="InterPro" id="IPR004152">
    <property type="entry name" value="GAT_dom"/>
</dbReference>
<dbReference type="InterPro" id="IPR008152">
    <property type="entry name" value="Clathrin_a/b/g-adaptin_app_Ig"/>
</dbReference>
<dbReference type="Pfam" id="PF00790">
    <property type="entry name" value="VHS"/>
    <property type="match status" value="1"/>
</dbReference>
<dbReference type="PANTHER" id="PTHR47180">
    <property type="entry name" value="ADP-RIBOSYLATION FACTOR-BINDING PROTEIN GGA1-RELATED"/>
    <property type="match status" value="1"/>
</dbReference>
<proteinExistence type="predicted"/>
<dbReference type="InterPro" id="IPR038425">
    <property type="entry name" value="GAT_sf"/>
</dbReference>
<dbReference type="EMBL" id="JAEPRC010000391">
    <property type="protein sequence ID" value="KAG2198342.1"/>
    <property type="molecule type" value="Genomic_DNA"/>
</dbReference>
<evidence type="ECO:0000256" key="2">
    <source>
        <dbReference type="ARBA" id="ARBA00022448"/>
    </source>
</evidence>
<dbReference type="SUPFAM" id="SSF49348">
    <property type="entry name" value="Clathrin adaptor appendage domain"/>
    <property type="match status" value="1"/>
</dbReference>
<evidence type="ECO:0000256" key="5">
    <source>
        <dbReference type="ARBA" id="ARBA00053552"/>
    </source>
</evidence>
<name>A0A8H7QTY3_9FUNG</name>
<evidence type="ECO:0000259" key="7">
    <source>
        <dbReference type="PROSITE" id="PS50179"/>
    </source>
</evidence>
<feature type="compositionally biased region" description="Low complexity" evidence="6">
    <location>
        <begin position="429"/>
        <end position="471"/>
    </location>
</feature>
<comment type="subcellular location">
    <subcellularLocation>
        <location evidence="1">Golgi apparatus</location>
        <location evidence="1">trans-Golgi network</location>
    </subcellularLocation>
</comment>
<evidence type="ECO:0000313" key="11">
    <source>
        <dbReference type="Proteomes" id="UP000650833"/>
    </source>
</evidence>
<dbReference type="PROSITE" id="PS50179">
    <property type="entry name" value="VHS"/>
    <property type="match status" value="1"/>
</dbReference>
<organism evidence="10 11">
    <name type="scientific">Mucor plumbeus</name>
    <dbReference type="NCBI Taxonomy" id="97098"/>
    <lineage>
        <taxon>Eukaryota</taxon>
        <taxon>Fungi</taxon>
        <taxon>Fungi incertae sedis</taxon>
        <taxon>Mucoromycota</taxon>
        <taxon>Mucoromycotina</taxon>
        <taxon>Mucoromycetes</taxon>
        <taxon>Mucorales</taxon>
        <taxon>Mucorineae</taxon>
        <taxon>Mucoraceae</taxon>
        <taxon>Mucor</taxon>
    </lineage>
</organism>
<keyword evidence="3" id="KW-0653">Protein transport</keyword>
<feature type="domain" description="VHS" evidence="7">
    <location>
        <begin position="16"/>
        <end position="178"/>
    </location>
</feature>
<dbReference type="SUPFAM" id="SSF48464">
    <property type="entry name" value="ENTH/VHS domain"/>
    <property type="match status" value="1"/>
</dbReference>
<dbReference type="CDD" id="cd16998">
    <property type="entry name" value="VHS_GGA_fungi"/>
    <property type="match status" value="1"/>
</dbReference>
<dbReference type="GO" id="GO:0043130">
    <property type="term" value="F:ubiquitin binding"/>
    <property type="evidence" value="ECO:0007669"/>
    <property type="project" value="InterPro"/>
</dbReference>
<dbReference type="InterPro" id="IPR002014">
    <property type="entry name" value="VHS_dom"/>
</dbReference>
<evidence type="ECO:0000256" key="4">
    <source>
        <dbReference type="ARBA" id="ARBA00023034"/>
    </source>
</evidence>
<dbReference type="Gene3D" id="1.20.58.160">
    <property type="match status" value="1"/>
</dbReference>
<dbReference type="SMART" id="SM00288">
    <property type="entry name" value="VHS"/>
    <property type="match status" value="1"/>
</dbReference>
<dbReference type="FunFam" id="1.20.5.170:FF:000024">
    <property type="entry name" value="VHS domain-containing protein"/>
    <property type="match status" value="1"/>
</dbReference>
<dbReference type="AlphaFoldDB" id="A0A8H7QTY3"/>
<evidence type="ECO:0000256" key="1">
    <source>
        <dbReference type="ARBA" id="ARBA00004601"/>
    </source>
</evidence>
<evidence type="ECO:0000313" key="10">
    <source>
        <dbReference type="EMBL" id="KAG2198342.1"/>
    </source>
</evidence>
<dbReference type="Gene3D" id="2.60.40.1230">
    <property type="match status" value="1"/>
</dbReference>
<gene>
    <name evidence="10" type="ORF">INT46_010421</name>
</gene>
<keyword evidence="4" id="KW-0333">Golgi apparatus</keyword>
<dbReference type="PROSITE" id="PS50180">
    <property type="entry name" value="GAE"/>
    <property type="match status" value="1"/>
</dbReference>
<dbReference type="InterPro" id="IPR008942">
    <property type="entry name" value="ENTH_VHS"/>
</dbReference>
<keyword evidence="11" id="KW-1185">Reference proteome</keyword>
<dbReference type="Pfam" id="PF02883">
    <property type="entry name" value="Alpha_adaptinC2"/>
    <property type="match status" value="1"/>
</dbReference>
<feature type="domain" description="GAE" evidence="8">
    <location>
        <begin position="478"/>
        <end position="589"/>
    </location>
</feature>
<protein>
    <recommendedName>
        <fullName evidence="12">VHS domain-containing protein</fullName>
    </recommendedName>
</protein>
<dbReference type="GO" id="GO:0006896">
    <property type="term" value="P:Golgi to vacuole transport"/>
    <property type="evidence" value="ECO:0007669"/>
    <property type="project" value="UniProtKB-ARBA"/>
</dbReference>
<comment type="caution">
    <text evidence="10">The sequence shown here is derived from an EMBL/GenBank/DDBJ whole genome shotgun (WGS) entry which is preliminary data.</text>
</comment>
<dbReference type="OrthoDB" id="2018246at2759"/>
<dbReference type="GO" id="GO:0043328">
    <property type="term" value="P:protein transport to vacuole involved in ubiquitin-dependent protein catabolic process via the multivesicular body sorting pathway"/>
    <property type="evidence" value="ECO:0007669"/>
    <property type="project" value="TreeGrafter"/>
</dbReference>
<feature type="domain" description="GAT" evidence="9">
    <location>
        <begin position="205"/>
        <end position="331"/>
    </location>
</feature>
<dbReference type="FunFam" id="1.25.40.90:FF:000008">
    <property type="entry name" value="VHS domain protein"/>
    <property type="match status" value="1"/>
</dbReference>
<dbReference type="Gene3D" id="1.25.40.90">
    <property type="match status" value="1"/>
</dbReference>
<dbReference type="InterPro" id="IPR052653">
    <property type="entry name" value="ARF-binding"/>
</dbReference>
<dbReference type="PANTHER" id="PTHR47180:SF1">
    <property type="entry name" value="ADP-RIBOSYLATION FACTOR-BINDING PROTEIN GGA1-RELATED"/>
    <property type="match status" value="1"/>
</dbReference>
<keyword evidence="2" id="KW-0813">Transport</keyword>
<evidence type="ECO:0000259" key="8">
    <source>
        <dbReference type="PROSITE" id="PS50180"/>
    </source>
</evidence>
<dbReference type="GO" id="GO:0006895">
    <property type="term" value="P:Golgi to endosome transport"/>
    <property type="evidence" value="ECO:0007669"/>
    <property type="project" value="TreeGrafter"/>
</dbReference>
<evidence type="ECO:0000259" key="9">
    <source>
        <dbReference type="PROSITE" id="PS50909"/>
    </source>
</evidence>
<evidence type="ECO:0008006" key="12">
    <source>
        <dbReference type="Google" id="ProtNLM"/>
    </source>
</evidence>
<dbReference type="Pfam" id="PF03127">
    <property type="entry name" value="GAT"/>
    <property type="match status" value="1"/>
</dbReference>